<organism evidence="1">
    <name type="scientific">Rhizophora mucronata</name>
    <name type="common">Asiatic mangrove</name>
    <dbReference type="NCBI Taxonomy" id="61149"/>
    <lineage>
        <taxon>Eukaryota</taxon>
        <taxon>Viridiplantae</taxon>
        <taxon>Streptophyta</taxon>
        <taxon>Embryophyta</taxon>
        <taxon>Tracheophyta</taxon>
        <taxon>Spermatophyta</taxon>
        <taxon>Magnoliopsida</taxon>
        <taxon>eudicotyledons</taxon>
        <taxon>Gunneridae</taxon>
        <taxon>Pentapetalae</taxon>
        <taxon>rosids</taxon>
        <taxon>fabids</taxon>
        <taxon>Malpighiales</taxon>
        <taxon>Rhizophoraceae</taxon>
        <taxon>Rhizophora</taxon>
    </lineage>
</organism>
<sequence>MPFILCLVGFEEQLFKMMNEKQATEREAYLRSVSEM</sequence>
<dbReference type="EMBL" id="GGEC01017475">
    <property type="protein sequence ID" value="MBW97958.1"/>
    <property type="molecule type" value="Transcribed_RNA"/>
</dbReference>
<reference evidence="1" key="1">
    <citation type="submission" date="2018-02" db="EMBL/GenBank/DDBJ databases">
        <title>Rhizophora mucronata_Transcriptome.</title>
        <authorList>
            <person name="Meera S.P."/>
            <person name="Sreeshan A."/>
            <person name="Augustine A."/>
        </authorList>
    </citation>
    <scope>NUCLEOTIDE SEQUENCE</scope>
    <source>
        <tissue evidence="1">Leaf</tissue>
    </source>
</reference>
<evidence type="ECO:0000313" key="1">
    <source>
        <dbReference type="EMBL" id="MBW97958.1"/>
    </source>
</evidence>
<accession>A0A2P2JWV3</accession>
<proteinExistence type="predicted"/>
<dbReference type="AlphaFoldDB" id="A0A2P2JWV3"/>
<protein>
    <submittedName>
        <fullName evidence="1">BUD13 homolog</fullName>
    </submittedName>
</protein>
<name>A0A2P2JWV3_RHIMU</name>